<dbReference type="EMBL" id="CP003137">
    <property type="protein sequence ID" value="AEV94626.1"/>
    <property type="molecule type" value="Genomic_DNA"/>
</dbReference>
<dbReference type="STRING" id="701521.PECL_314"/>
<organism evidence="2 3">
    <name type="scientific">Pediococcus claussenii (strain ATCC BAA-344 / DSM 14800 / JCM 18046 / KCTC 3811 / LMG 21948 / P06)</name>
    <dbReference type="NCBI Taxonomy" id="701521"/>
    <lineage>
        <taxon>Bacteria</taxon>
        <taxon>Bacillati</taxon>
        <taxon>Bacillota</taxon>
        <taxon>Bacilli</taxon>
        <taxon>Lactobacillales</taxon>
        <taxon>Lactobacillaceae</taxon>
        <taxon>Pediococcus</taxon>
    </lineage>
</organism>
<dbReference type="KEGG" id="pce:PECL_314"/>
<dbReference type="RefSeq" id="WP_014214824.1">
    <property type="nucleotide sequence ID" value="NC_016605.1"/>
</dbReference>
<keyword evidence="1" id="KW-1133">Transmembrane helix</keyword>
<proteinExistence type="predicted"/>
<dbReference type="Proteomes" id="UP000005444">
    <property type="component" value="Chromosome"/>
</dbReference>
<dbReference type="PATRIC" id="fig|701521.8.peg.294"/>
<feature type="transmembrane region" description="Helical" evidence="1">
    <location>
        <begin position="30"/>
        <end position="51"/>
    </location>
</feature>
<sequence>MELNNYFYKLVDLLLDAGEWLYKYMSSHQWLKSIVLSSLLLLTLLMTYGGVISLMKGDIISEFGIRNSMILYWIIVGIDRLVQVLHKI</sequence>
<protein>
    <submittedName>
        <fullName evidence="2">Uncharacterized protein</fullName>
    </submittedName>
</protein>
<reference evidence="2 3" key="1">
    <citation type="journal article" date="2012" name="J. Bacteriol.">
        <title>Complete Genome Sequence of the Beer Spoilage Organism Pediococcus claussenii ATCC BAA-344T.</title>
        <authorList>
            <person name="Pittet V."/>
            <person name="Abegunde T."/>
            <person name="Marfleet T."/>
            <person name="Haakensen M."/>
            <person name="Morrow K."/>
            <person name="Jayaprakash T."/>
            <person name="Schroeder K."/>
            <person name="Trost B."/>
            <person name="Byrns S."/>
            <person name="Bergsveinson J."/>
            <person name="Kusalik A."/>
            <person name="Ziola B."/>
        </authorList>
    </citation>
    <scope>NUCLEOTIDE SEQUENCE [LARGE SCALE GENOMIC DNA]</scope>
    <source>
        <strain evidence="2 3">ATCC BAA-344</strain>
    </source>
</reference>
<keyword evidence="1" id="KW-0472">Membrane</keyword>
<evidence type="ECO:0000256" key="1">
    <source>
        <dbReference type="SAM" id="Phobius"/>
    </source>
</evidence>
<keyword evidence="3" id="KW-1185">Reference proteome</keyword>
<keyword evidence="1" id="KW-0812">Transmembrane</keyword>
<gene>
    <name evidence="2" type="ordered locus">PECL_314</name>
</gene>
<evidence type="ECO:0000313" key="3">
    <source>
        <dbReference type="Proteomes" id="UP000005444"/>
    </source>
</evidence>
<accession>G8PAR7</accession>
<dbReference type="HOGENOM" id="CLU_2466260_0_0_9"/>
<dbReference type="AlphaFoldDB" id="G8PAR7"/>
<evidence type="ECO:0000313" key="2">
    <source>
        <dbReference type="EMBL" id="AEV94626.1"/>
    </source>
</evidence>
<name>G8PAR7_PEDCP</name>